<feature type="region of interest" description="Disordered" evidence="8">
    <location>
        <begin position="788"/>
        <end position="819"/>
    </location>
</feature>
<dbReference type="InterPro" id="IPR013078">
    <property type="entry name" value="His_Pase_superF_clade-1"/>
</dbReference>
<feature type="binding site" evidence="7">
    <location>
        <begin position="237"/>
        <end position="244"/>
    </location>
    <ligand>
        <name>substrate</name>
    </ligand>
</feature>
<dbReference type="Pfam" id="PF00300">
    <property type="entry name" value="His_Phos_1"/>
    <property type="match status" value="1"/>
</dbReference>
<organism evidence="10 11">
    <name type="scientific">Furculomyces boomerangus</name>
    <dbReference type="NCBI Taxonomy" id="61424"/>
    <lineage>
        <taxon>Eukaryota</taxon>
        <taxon>Fungi</taxon>
        <taxon>Fungi incertae sedis</taxon>
        <taxon>Zoopagomycota</taxon>
        <taxon>Kickxellomycotina</taxon>
        <taxon>Harpellomycetes</taxon>
        <taxon>Harpellales</taxon>
        <taxon>Harpellaceae</taxon>
        <taxon>Furculomyces</taxon>
    </lineage>
</organism>
<dbReference type="InterPro" id="IPR013079">
    <property type="entry name" value="6Phosfructo_kin"/>
</dbReference>
<dbReference type="PRINTS" id="PR00991">
    <property type="entry name" value="6PFRUCTKNASE"/>
</dbReference>
<dbReference type="PANTHER" id="PTHR10606:SF44">
    <property type="entry name" value="6-PHOSPHOFRUCTO 2-KINASE_FRUCTOSE 2,6-BISPHOSPHATASE LONG FORM"/>
    <property type="match status" value="1"/>
</dbReference>
<evidence type="ECO:0000259" key="9">
    <source>
        <dbReference type="Pfam" id="PF01591"/>
    </source>
</evidence>
<keyword evidence="4" id="KW-0378">Hydrolase</keyword>
<feature type="active site" description="Tele-phosphohistidine intermediate" evidence="6">
    <location>
        <position position="238"/>
    </location>
</feature>
<keyword evidence="3" id="KW-0547">Nucleotide-binding</keyword>
<dbReference type="SUPFAM" id="SSF53254">
    <property type="entry name" value="Phosphoglycerate mutase-like"/>
    <property type="match status" value="1"/>
</dbReference>
<dbReference type="SUPFAM" id="SSF52540">
    <property type="entry name" value="P-loop containing nucleoside triphosphate hydrolases"/>
    <property type="match status" value="1"/>
</dbReference>
<sequence length="875" mass="99433">MKVIGTTKIAVVLVGLPARGKTYIGRKVYRYLQWLGVSCKVFNVGEYRRKEAGAYSGHEFFDVKNEAAEKIRMQCAVSALEDLVSWLDSIHNGVAIYDATNSTLIRRKMIYDHCEENDIHVMFVESWCDDEELILKNILEVKKTSPDYVGVTNYDEVEKDFKLRISHYKEVYQAVGECPGEKIPELGDYNEANITYVRKINVGVQMVINQIKDYMQSRIVYFLMNIHIIPRSILFSRHGESMYNQLGLLGGDSELSPNGVKYSEALPALVKRIMGDQDFTVWTSTLKRTIQTASKLDYKKVQFKALDEINAGLCDGMTYKQVKQKFPEEYSMRSQNKFEFRYRGGESYRDVVLRLEPIIMELERQQNIMIVSHQAVLRCIYSYFLEVCPEELPYIKIPLHTLMKLTWTAYGCEAQMYSLDIDAVDTHISRPKMGSEKVKSSGEKKTSLEAQVLGEEIFDTDFKESNILEYSTAENSVSPPKKDELSTTKTNLENQCFGAENDENGEIAKLEDGGDQYVIHHTEMLKFPRRKSVKSTLISNIKIPKSRSLRDKLYAMEAQPIVSPDISTSFMGKMAELEEQRSVQNLDIEKRGIMKMKDNPNENKSKKSILSNFYNQKITETESIEQMGIGNITLNKEELEFGANLTIRNVDRSQFIDSKAKKRSDGENQHLGSNLSSMYPTGSIISIQNTPEVTRPGTPLTRETSMKGRASNGNDLKSMRVRIQEGVREDDFNSKLVALDKKLKNEIDTSDVYEYQDKHGEEVNLEWLKISDKKNAGIDIVKRGKKNEKTGIHGTEAASDQDIEDTPESMRSNESGGKVKLSIEKVDQLHLDGYEGAVKVMQTKPALALSFSKRGSDEPDETVVVKQGLTGLQYL</sequence>
<feature type="binding site" evidence="7">
    <location>
        <position position="288"/>
    </location>
    <ligand>
        <name>substrate</name>
    </ligand>
</feature>
<evidence type="ECO:0000313" key="10">
    <source>
        <dbReference type="EMBL" id="PVU89428.1"/>
    </source>
</evidence>
<dbReference type="GO" id="GO:0005829">
    <property type="term" value="C:cytosol"/>
    <property type="evidence" value="ECO:0007669"/>
    <property type="project" value="TreeGrafter"/>
</dbReference>
<dbReference type="Gene3D" id="3.40.50.300">
    <property type="entry name" value="P-loop containing nucleotide triphosphate hydrolases"/>
    <property type="match status" value="1"/>
</dbReference>
<protein>
    <recommendedName>
        <fullName evidence="2">fructose-2,6-bisphosphate 2-phosphatase</fullName>
        <ecNumber evidence="2">3.1.3.46</ecNumber>
    </recommendedName>
</protein>
<gene>
    <name evidence="10" type="ORF">BB559_005108</name>
</gene>
<accession>A0A2T9YAQ4</accession>
<keyword evidence="5" id="KW-0067">ATP-binding</keyword>
<feature type="domain" description="6-phosphofructo-2-kinase" evidence="9">
    <location>
        <begin position="6"/>
        <end position="229"/>
    </location>
</feature>
<evidence type="ECO:0000313" key="11">
    <source>
        <dbReference type="Proteomes" id="UP000245699"/>
    </source>
</evidence>
<dbReference type="OrthoDB" id="267323at2759"/>
<dbReference type="SMART" id="SM00855">
    <property type="entry name" value="PGAM"/>
    <property type="match status" value="1"/>
</dbReference>
<dbReference type="FunFam" id="3.40.50.300:FF:000644">
    <property type="entry name" value="GpmB, Fructose-2,6-bisphosphatase"/>
    <property type="match status" value="1"/>
</dbReference>
<dbReference type="GO" id="GO:0006003">
    <property type="term" value="P:fructose 2,6-bisphosphate metabolic process"/>
    <property type="evidence" value="ECO:0007669"/>
    <property type="project" value="InterPro"/>
</dbReference>
<dbReference type="CDD" id="cd07067">
    <property type="entry name" value="HP_PGM_like"/>
    <property type="match status" value="1"/>
</dbReference>
<dbReference type="EMBL" id="MBFT01000544">
    <property type="protein sequence ID" value="PVU89428.1"/>
    <property type="molecule type" value="Genomic_DNA"/>
</dbReference>
<dbReference type="EC" id="3.1.3.46" evidence="2"/>
<evidence type="ECO:0000256" key="1">
    <source>
        <dbReference type="ARBA" id="ARBA00008408"/>
    </source>
</evidence>
<feature type="compositionally biased region" description="Polar residues" evidence="8">
    <location>
        <begin position="670"/>
        <end position="692"/>
    </location>
</feature>
<evidence type="ECO:0000256" key="3">
    <source>
        <dbReference type="ARBA" id="ARBA00022741"/>
    </source>
</evidence>
<dbReference type="AlphaFoldDB" id="A0A2T9YAQ4"/>
<dbReference type="InterPro" id="IPR029033">
    <property type="entry name" value="His_PPase_superfam"/>
</dbReference>
<comment type="caution">
    <text evidence="10">The sequence shown here is derived from an EMBL/GenBank/DDBJ whole genome shotgun (WGS) entry which is preliminary data.</text>
</comment>
<keyword evidence="11" id="KW-1185">Reference proteome</keyword>
<dbReference type="FunFam" id="3.40.50.1240:FF:000005">
    <property type="entry name" value="GpmB, Fructose-2,6-bisphosphatase"/>
    <property type="match status" value="1"/>
</dbReference>
<evidence type="ECO:0000256" key="4">
    <source>
        <dbReference type="ARBA" id="ARBA00022801"/>
    </source>
</evidence>
<feature type="active site" description="Proton donor/acceptor" evidence="6">
    <location>
        <position position="308"/>
    </location>
</feature>
<reference evidence="10 11" key="1">
    <citation type="journal article" date="2018" name="MBio">
        <title>Comparative Genomics Reveals the Core Gene Toolbox for the Fungus-Insect Symbiosis.</title>
        <authorList>
            <person name="Wang Y."/>
            <person name="Stata M."/>
            <person name="Wang W."/>
            <person name="Stajich J.E."/>
            <person name="White M.M."/>
            <person name="Moncalvo J.M."/>
        </authorList>
    </citation>
    <scope>NUCLEOTIDE SEQUENCE [LARGE SCALE GENOMIC DNA]</scope>
    <source>
        <strain evidence="10 11">AUS-77-4</strain>
    </source>
</reference>
<dbReference type="Gene3D" id="3.40.50.1240">
    <property type="entry name" value="Phosphoglycerate mutase-like"/>
    <property type="match status" value="1"/>
</dbReference>
<dbReference type="STRING" id="61424.A0A2T9YAQ4"/>
<name>A0A2T9YAQ4_9FUNG</name>
<dbReference type="GO" id="GO:0005524">
    <property type="term" value="F:ATP binding"/>
    <property type="evidence" value="ECO:0007669"/>
    <property type="project" value="UniProtKB-KW"/>
</dbReference>
<dbReference type="GO" id="GO:0004331">
    <property type="term" value="F:fructose-2,6-bisphosphate 2-phosphatase activity"/>
    <property type="evidence" value="ECO:0007669"/>
    <property type="project" value="UniProtKB-EC"/>
</dbReference>
<evidence type="ECO:0000256" key="2">
    <source>
        <dbReference type="ARBA" id="ARBA00013067"/>
    </source>
</evidence>
<comment type="similarity">
    <text evidence="1">In the C-terminal section; belongs to the phosphoglycerate mutase family.</text>
</comment>
<proteinExistence type="inferred from homology"/>
<dbReference type="InterPro" id="IPR003094">
    <property type="entry name" value="6Pfruct_kin"/>
</dbReference>
<dbReference type="Pfam" id="PF01591">
    <property type="entry name" value="6PF2K"/>
    <property type="match status" value="1"/>
</dbReference>
<evidence type="ECO:0000256" key="8">
    <source>
        <dbReference type="SAM" id="MobiDB-lite"/>
    </source>
</evidence>
<feature type="region of interest" description="Disordered" evidence="8">
    <location>
        <begin position="658"/>
        <end position="713"/>
    </location>
</feature>
<dbReference type="GO" id="GO:0006000">
    <property type="term" value="P:fructose metabolic process"/>
    <property type="evidence" value="ECO:0007669"/>
    <property type="project" value="InterPro"/>
</dbReference>
<dbReference type="InterPro" id="IPR027417">
    <property type="entry name" value="P-loop_NTPase"/>
</dbReference>
<dbReference type="Proteomes" id="UP000245699">
    <property type="component" value="Unassembled WGS sequence"/>
</dbReference>
<dbReference type="GO" id="GO:0003873">
    <property type="term" value="F:6-phosphofructo-2-kinase activity"/>
    <property type="evidence" value="ECO:0007669"/>
    <property type="project" value="InterPro"/>
</dbReference>
<evidence type="ECO:0000256" key="5">
    <source>
        <dbReference type="ARBA" id="ARBA00022840"/>
    </source>
</evidence>
<dbReference type="PANTHER" id="PTHR10606">
    <property type="entry name" value="6-PHOSPHOFRUCTO-2-KINASE/FRUCTOSE-2,6-BISPHOSPHATASE"/>
    <property type="match status" value="1"/>
</dbReference>
<evidence type="ECO:0000256" key="6">
    <source>
        <dbReference type="PIRSR" id="PIRSR613078-1"/>
    </source>
</evidence>
<evidence type="ECO:0000256" key="7">
    <source>
        <dbReference type="PIRSR" id="PIRSR613078-2"/>
    </source>
</evidence>